<dbReference type="GO" id="GO:0003918">
    <property type="term" value="F:DNA topoisomerase type II (double strand cut, ATP-hydrolyzing) activity"/>
    <property type="evidence" value="ECO:0007669"/>
    <property type="project" value="UniProtKB-EC"/>
</dbReference>
<dbReference type="InterPro" id="IPR020568">
    <property type="entry name" value="Ribosomal_Su5_D2-typ_SF"/>
</dbReference>
<dbReference type="SMART" id="SM00433">
    <property type="entry name" value="TOP2c"/>
    <property type="match status" value="1"/>
</dbReference>
<comment type="similarity">
    <text evidence="2">Belongs to the type II topoisomerase GyrB family.</text>
</comment>
<proteinExistence type="inferred from homology"/>
<dbReference type="PRINTS" id="PR01159">
    <property type="entry name" value="DNAGYRASEB"/>
</dbReference>
<dbReference type="InterPro" id="IPR000565">
    <property type="entry name" value="Topo_IIA_B"/>
</dbReference>
<evidence type="ECO:0000256" key="6">
    <source>
        <dbReference type="ARBA" id="ARBA00023029"/>
    </source>
</evidence>
<evidence type="ECO:0000256" key="8">
    <source>
        <dbReference type="ARBA" id="ARBA00023235"/>
    </source>
</evidence>
<dbReference type="SUPFAM" id="SSF55874">
    <property type="entry name" value="ATPase domain of HSP90 chaperone/DNA topoisomerase II/histidine kinase"/>
    <property type="match status" value="1"/>
</dbReference>
<dbReference type="SUPFAM" id="SSF54211">
    <property type="entry name" value="Ribosomal protein S5 domain 2-like"/>
    <property type="match status" value="1"/>
</dbReference>
<comment type="catalytic activity">
    <reaction evidence="1">
        <text>ATP-dependent breakage, passage and rejoining of double-stranded DNA.</text>
        <dbReference type="EC" id="5.6.2.2"/>
    </reaction>
</comment>
<keyword evidence="5" id="KW-0067">ATP-binding</keyword>
<evidence type="ECO:0000313" key="11">
    <source>
        <dbReference type="Proteomes" id="UP001165041"/>
    </source>
</evidence>
<dbReference type="InterPro" id="IPR013506">
    <property type="entry name" value="Topo_IIA_bsu_dom2"/>
</dbReference>
<keyword evidence="8" id="KW-0413">Isomerase</keyword>
<organism evidence="10 11">
    <name type="scientific">Kitasatospora phosalacinea</name>
    <dbReference type="NCBI Taxonomy" id="2065"/>
    <lineage>
        <taxon>Bacteria</taxon>
        <taxon>Bacillati</taxon>
        <taxon>Actinomycetota</taxon>
        <taxon>Actinomycetes</taxon>
        <taxon>Kitasatosporales</taxon>
        <taxon>Streptomycetaceae</taxon>
        <taxon>Kitasatospora</taxon>
    </lineage>
</organism>
<evidence type="ECO:0000256" key="2">
    <source>
        <dbReference type="ARBA" id="ARBA00010708"/>
    </source>
</evidence>
<evidence type="ECO:0000313" key="10">
    <source>
        <dbReference type="EMBL" id="GLW73335.1"/>
    </source>
</evidence>
<dbReference type="Pfam" id="PF00204">
    <property type="entry name" value="DNA_gyraseB"/>
    <property type="match status" value="1"/>
</dbReference>
<dbReference type="GO" id="GO:0005524">
    <property type="term" value="F:ATP binding"/>
    <property type="evidence" value="ECO:0007669"/>
    <property type="project" value="UniProtKB-KW"/>
</dbReference>
<dbReference type="PANTHER" id="PTHR45866:SF1">
    <property type="entry name" value="DNA GYRASE SUBUNIT B, MITOCHONDRIAL"/>
    <property type="match status" value="1"/>
</dbReference>
<evidence type="ECO:0000256" key="1">
    <source>
        <dbReference type="ARBA" id="ARBA00000185"/>
    </source>
</evidence>
<comment type="caution">
    <text evidence="10">The sequence shown here is derived from an EMBL/GenBank/DDBJ whole genome shotgun (WGS) entry which is preliminary data.</text>
</comment>
<keyword evidence="4" id="KW-0547">Nucleotide-binding</keyword>
<evidence type="ECO:0000256" key="7">
    <source>
        <dbReference type="ARBA" id="ARBA00023125"/>
    </source>
</evidence>
<accession>A0A9W6QAC4</accession>
<dbReference type="Gene3D" id="3.30.230.10">
    <property type="match status" value="1"/>
</dbReference>
<dbReference type="Gene3D" id="3.30.565.10">
    <property type="entry name" value="Histidine kinase-like ATPase, C-terminal domain"/>
    <property type="match status" value="1"/>
</dbReference>
<gene>
    <name evidence="10" type="ORF">Kpho02_56340</name>
</gene>
<keyword evidence="6" id="KW-0799">Topoisomerase</keyword>
<dbReference type="GO" id="GO:0003677">
    <property type="term" value="F:DNA binding"/>
    <property type="evidence" value="ECO:0007669"/>
    <property type="project" value="UniProtKB-KW"/>
</dbReference>
<dbReference type="PANTHER" id="PTHR45866">
    <property type="entry name" value="DNA GYRASE/TOPOISOMERASE SUBUNIT B"/>
    <property type="match status" value="1"/>
</dbReference>
<protein>
    <recommendedName>
        <fullName evidence="3">DNA topoisomerase (ATP-hydrolyzing)</fullName>
        <ecNumber evidence="3">5.6.2.2</ecNumber>
    </recommendedName>
</protein>
<dbReference type="Proteomes" id="UP001165041">
    <property type="component" value="Unassembled WGS sequence"/>
</dbReference>
<dbReference type="AlphaFoldDB" id="A0A9W6QAC4"/>
<dbReference type="RefSeq" id="WP_285738981.1">
    <property type="nucleotide sequence ID" value="NZ_BSSA01000024.1"/>
</dbReference>
<dbReference type="EC" id="5.6.2.2" evidence="3"/>
<name>A0A9W6QAC4_9ACTN</name>
<dbReference type="InterPro" id="IPR001241">
    <property type="entry name" value="Topo_IIA"/>
</dbReference>
<evidence type="ECO:0000259" key="9">
    <source>
        <dbReference type="Pfam" id="PF00204"/>
    </source>
</evidence>
<evidence type="ECO:0000256" key="5">
    <source>
        <dbReference type="ARBA" id="ARBA00022840"/>
    </source>
</evidence>
<dbReference type="InterPro" id="IPR036890">
    <property type="entry name" value="HATPase_C_sf"/>
</dbReference>
<dbReference type="InterPro" id="IPR014721">
    <property type="entry name" value="Ribsml_uS5_D2-typ_fold_subgr"/>
</dbReference>
<dbReference type="GO" id="GO:0006265">
    <property type="term" value="P:DNA topological change"/>
    <property type="evidence" value="ECO:0007669"/>
    <property type="project" value="InterPro"/>
</dbReference>
<keyword evidence="7" id="KW-0238">DNA-binding</keyword>
<dbReference type="EMBL" id="BSSA01000024">
    <property type="protein sequence ID" value="GLW73335.1"/>
    <property type="molecule type" value="Genomic_DNA"/>
</dbReference>
<feature type="domain" description="DNA topoisomerase type IIA subunit B" evidence="9">
    <location>
        <begin position="206"/>
        <end position="338"/>
    </location>
</feature>
<reference evidence="10" key="1">
    <citation type="submission" date="2023-02" db="EMBL/GenBank/DDBJ databases">
        <title>Kitasatospora phosalacinea NBRC 14627.</title>
        <authorList>
            <person name="Ichikawa N."/>
            <person name="Sato H."/>
            <person name="Tonouchi N."/>
        </authorList>
    </citation>
    <scope>NUCLEOTIDE SEQUENCE</scope>
    <source>
        <strain evidence="10">NBRC 14627</strain>
    </source>
</reference>
<evidence type="ECO:0000256" key="3">
    <source>
        <dbReference type="ARBA" id="ARBA00012895"/>
    </source>
</evidence>
<evidence type="ECO:0000256" key="4">
    <source>
        <dbReference type="ARBA" id="ARBA00022741"/>
    </source>
</evidence>
<sequence>MSEYDASAIVVLEWPESVRKRPGMYIGSIGERGLHTIVHDTVEAAANEVLSGRATRVDVALTADGGVRVGHDGTHPLDLTRVLTVIAAGYGCGLDRRQIAWGGTCLAVTNALSTRLEVREQRDGTTVHHAYARGERITPPVDSGPVDGTVITFHPDPEIFETVALRYHLLADHLRELALLNRELDFTLTDERSTPPRTERFHHPAGLVDFTTRLGGDPAETLTVETEDDRMGGTLDLALSWTGGGGVHCYANSRPLDGGTQLVGFREGLAAALGRADLPDGLIEGLTAVLSVKLDELELEGATLRTLGNTPARACTAEAVQRAVEAWLAEHPHRAAELAGD</sequence>